<comment type="caution">
    <text evidence="1">The sequence shown here is derived from an EMBL/GenBank/DDBJ whole genome shotgun (WGS) entry which is preliminary data.</text>
</comment>
<dbReference type="EMBL" id="BJWL01000026">
    <property type="protein sequence ID" value="GFZ16766.1"/>
    <property type="molecule type" value="Genomic_DNA"/>
</dbReference>
<dbReference type="Proteomes" id="UP000585474">
    <property type="component" value="Unassembled WGS sequence"/>
</dbReference>
<keyword evidence="2" id="KW-1185">Reference proteome</keyword>
<accession>A0A7J0H109</accession>
<reference evidence="1 2" key="1">
    <citation type="submission" date="2019-07" db="EMBL/GenBank/DDBJ databases">
        <title>De Novo Assembly of kiwifruit Actinidia rufa.</title>
        <authorList>
            <person name="Sugita-Konishi S."/>
            <person name="Sato K."/>
            <person name="Mori E."/>
            <person name="Abe Y."/>
            <person name="Kisaki G."/>
            <person name="Hamano K."/>
            <person name="Suezawa K."/>
            <person name="Otani M."/>
            <person name="Fukuda T."/>
            <person name="Manabe T."/>
            <person name="Gomi K."/>
            <person name="Tabuchi M."/>
            <person name="Akimitsu K."/>
            <person name="Kataoka I."/>
        </authorList>
    </citation>
    <scope>NUCLEOTIDE SEQUENCE [LARGE SCALE GENOMIC DNA]</scope>
    <source>
        <strain evidence="2">cv. Fuchu</strain>
    </source>
</reference>
<organism evidence="1 2">
    <name type="scientific">Actinidia rufa</name>
    <dbReference type="NCBI Taxonomy" id="165716"/>
    <lineage>
        <taxon>Eukaryota</taxon>
        <taxon>Viridiplantae</taxon>
        <taxon>Streptophyta</taxon>
        <taxon>Embryophyta</taxon>
        <taxon>Tracheophyta</taxon>
        <taxon>Spermatophyta</taxon>
        <taxon>Magnoliopsida</taxon>
        <taxon>eudicotyledons</taxon>
        <taxon>Gunneridae</taxon>
        <taxon>Pentapetalae</taxon>
        <taxon>asterids</taxon>
        <taxon>Ericales</taxon>
        <taxon>Actinidiaceae</taxon>
        <taxon>Actinidia</taxon>
    </lineage>
</organism>
<gene>
    <name evidence="1" type="ORF">Acr_26g0000360</name>
</gene>
<sequence>MSILLLLKVEEVRAQDSREGWMTVDSDLGEDEPGIEEDNSLSACGGLLIGKSGWRLTRQPYKLYHWPCRGPHWWADWGLTKQLFKSYNQTLRVVSRTWQRLIERYVGGMRRGDVRW</sequence>
<evidence type="ECO:0000313" key="1">
    <source>
        <dbReference type="EMBL" id="GFZ16766.1"/>
    </source>
</evidence>
<evidence type="ECO:0000313" key="2">
    <source>
        <dbReference type="Proteomes" id="UP000585474"/>
    </source>
</evidence>
<proteinExistence type="predicted"/>
<protein>
    <submittedName>
        <fullName evidence="1">3-oxo-5-alpha-steroid 4-dehydrogenase</fullName>
    </submittedName>
</protein>
<name>A0A7J0H109_9ERIC</name>
<dbReference type="AlphaFoldDB" id="A0A7J0H109"/>